<dbReference type="Gene3D" id="3.30.830.10">
    <property type="entry name" value="Metalloenzyme, LuxS/M16 peptidase-like"/>
    <property type="match status" value="4"/>
</dbReference>
<keyword evidence="6" id="KW-0862">Zinc</keyword>
<sequence>MAVGSVEEPVEIFKARSDKREYRRIVLQNCLEVLLISDPETDKCAASMDVPVGYYSDPKGLEGLAHFLEHMLFYASEKYPVENSYSKYITQHGGSTNAFTSSENTNFHFDINADCFEEALDRFAQFFVKPLMSPDATTREIKAVDSENQNNLLSDGHRVYQLQKHLSAKDHPYHKFGTGSWDTLEVQPKARGLNTREELLKFYEENYSANLMHLVVYAKDCLDKAQTLVQSIFQEVPNTNRSYSPVTDQPCKSEHLQILVRAVPIKQGHRLMIVWPIIPGVIYYKEGPSIYLSHLIGHEGEGSLFYILKKLGWATSLSAGESSGGHHFSFFEVYIHLTDAGHDHFEDVVALLFKYIDLLRQAGACKWIFDELSAMSETDFHYQDKNSAIDYVVDVASNMQFYPPIDWLVGSSLPSRFSPDIIEAVLNELTPQNVRIFWVSTKFDGHTDSMEPWYGTTYSVEKITSSTIEQWMEKTPDGNLHLPVPNMFVPTDLSFKTVSNKMNFPVLLRKSPYSRLWYKPDTLFSMPKGYIIIDFSCPQSGSSPESIVLTSIFIRLLMDYLNEYAYYAEIAGLGYWISSHYNGFQVTVSGYNHKMRVLLEKVIDKITNFKVEPDRFFVIKELFTKQYQNFKFQQPYEQALYYCSLILREHAWSWKDELEVLPNLEVDDLVKFYPLLLSRMFLECYIAGNIDSKEAVSMIQHIEDAFYKGAQPLSRALFVSEHPSSRIIRLEESTNYFYAAEGLNTSDENSALVHYIQTHPDEYIKNVKRQLFVLIAKQPAFDQLRSVEQLGYITSLSRTSDAGVCGMQLIVQSSVKDPRYIELRFQAFLKMLESQLHDMSDDEFKRKVNALIDIKLEKFKNLSEETNYFWWEISGGTLRFDRIENEVAALKLITKTDLIDFFNEYVNVGAPKRKSLSLQVFGSSHSSEFKAEKVDPVEPNVVQIEDIFSFRRSRPLYPSFRGDISRLKAHDAEHQWD</sequence>
<dbReference type="GO" id="GO:0046872">
    <property type="term" value="F:metal ion binding"/>
    <property type="evidence" value="ECO:0007669"/>
    <property type="project" value="UniProtKB-KW"/>
</dbReference>
<dbReference type="Pfam" id="PF16187">
    <property type="entry name" value="Peptidase_M16_M"/>
    <property type="match status" value="1"/>
</dbReference>
<dbReference type="GO" id="GO:0005829">
    <property type="term" value="C:cytosol"/>
    <property type="evidence" value="ECO:0007669"/>
    <property type="project" value="TreeGrafter"/>
</dbReference>
<evidence type="ECO:0000256" key="4">
    <source>
        <dbReference type="ARBA" id="ARBA00022723"/>
    </source>
</evidence>
<keyword evidence="4" id="KW-0479">Metal-binding</keyword>
<evidence type="ECO:0000313" key="14">
    <source>
        <dbReference type="Proteomes" id="UP000187609"/>
    </source>
</evidence>
<comment type="cofactor">
    <cofactor evidence="1">
        <name>Zn(2+)</name>
        <dbReference type="ChEBI" id="CHEBI:29105"/>
    </cofactor>
</comment>
<dbReference type="EMBL" id="MJEQ01000236">
    <property type="protein sequence ID" value="OIT38116.1"/>
    <property type="molecule type" value="Genomic_DNA"/>
</dbReference>
<dbReference type="KEGG" id="nau:109239864"/>
<evidence type="ECO:0000259" key="10">
    <source>
        <dbReference type="Pfam" id="PF05193"/>
    </source>
</evidence>
<dbReference type="OrthoDB" id="952271at2759"/>
<dbReference type="PROSITE" id="PS00143">
    <property type="entry name" value="INSULINASE"/>
    <property type="match status" value="1"/>
</dbReference>
<evidence type="ECO:0000256" key="2">
    <source>
        <dbReference type="ARBA" id="ARBA00007261"/>
    </source>
</evidence>
<evidence type="ECO:0000259" key="9">
    <source>
        <dbReference type="Pfam" id="PF00675"/>
    </source>
</evidence>
<evidence type="ECO:0000256" key="3">
    <source>
        <dbReference type="ARBA" id="ARBA00022670"/>
    </source>
</evidence>
<dbReference type="AlphaFoldDB" id="A0A314L925"/>
<dbReference type="Pfam" id="PF22456">
    <property type="entry name" value="PqqF-like_C_4"/>
    <property type="match status" value="1"/>
</dbReference>
<keyword evidence="5" id="KW-0378">Hydrolase</keyword>
<dbReference type="SUPFAM" id="SSF63411">
    <property type="entry name" value="LuxS/MPP-like metallohydrolase"/>
    <property type="match status" value="4"/>
</dbReference>
<evidence type="ECO:0000256" key="1">
    <source>
        <dbReference type="ARBA" id="ARBA00001947"/>
    </source>
</evidence>
<feature type="domain" description="Coenzyme PQQ synthesis protein F-like C-terminal lobe" evidence="12">
    <location>
        <begin position="775"/>
        <end position="870"/>
    </location>
</feature>
<evidence type="ECO:0000256" key="7">
    <source>
        <dbReference type="ARBA" id="ARBA00023049"/>
    </source>
</evidence>
<dbReference type="GO" id="GO:0051603">
    <property type="term" value="P:proteolysis involved in protein catabolic process"/>
    <property type="evidence" value="ECO:0007669"/>
    <property type="project" value="TreeGrafter"/>
</dbReference>
<dbReference type="FunFam" id="3.30.830.10:FF:000003">
    <property type="entry name" value="Insulin-degrading enzyme"/>
    <property type="match status" value="1"/>
</dbReference>
<dbReference type="InterPro" id="IPR011249">
    <property type="entry name" value="Metalloenz_LuxS/M16"/>
</dbReference>
<keyword evidence="14" id="KW-1185">Reference proteome</keyword>
<keyword evidence="7" id="KW-0482">Metalloprotease</keyword>
<feature type="domain" description="Peptidase M16 middle/third" evidence="11">
    <location>
        <begin position="380"/>
        <end position="659"/>
    </location>
</feature>
<evidence type="ECO:0000259" key="11">
    <source>
        <dbReference type="Pfam" id="PF16187"/>
    </source>
</evidence>
<dbReference type="InterPro" id="IPR001431">
    <property type="entry name" value="Pept_M16_Zn_BS"/>
</dbReference>
<gene>
    <name evidence="13" type="primary">PXM16_1</name>
    <name evidence="13" type="ORF">A4A49_17321</name>
</gene>
<dbReference type="FunFam" id="3.30.830.10:FF:000004">
    <property type="entry name" value="Putative insulin-degrading enzyme"/>
    <property type="match status" value="1"/>
</dbReference>
<dbReference type="GO" id="GO:0004222">
    <property type="term" value="F:metalloendopeptidase activity"/>
    <property type="evidence" value="ECO:0007669"/>
    <property type="project" value="InterPro"/>
</dbReference>
<comment type="similarity">
    <text evidence="2 8">Belongs to the peptidase M16 family.</text>
</comment>
<accession>A0A314L925</accession>
<dbReference type="STRING" id="49451.A0A314L925"/>
<dbReference type="InterPro" id="IPR054734">
    <property type="entry name" value="PqqF-like_C_4"/>
</dbReference>
<dbReference type="Pfam" id="PF00675">
    <property type="entry name" value="Peptidase_M16"/>
    <property type="match status" value="1"/>
</dbReference>
<evidence type="ECO:0000256" key="6">
    <source>
        <dbReference type="ARBA" id="ARBA00022833"/>
    </source>
</evidence>
<dbReference type="PANTHER" id="PTHR43690">
    <property type="entry name" value="NARDILYSIN"/>
    <property type="match status" value="1"/>
</dbReference>
<dbReference type="GO" id="GO:0005739">
    <property type="term" value="C:mitochondrion"/>
    <property type="evidence" value="ECO:0007669"/>
    <property type="project" value="TreeGrafter"/>
</dbReference>
<reference evidence="13" key="1">
    <citation type="submission" date="2016-11" db="EMBL/GenBank/DDBJ databases">
        <title>The genome of Nicotiana attenuata.</title>
        <authorList>
            <person name="Xu S."/>
            <person name="Brockmoeller T."/>
            <person name="Gaquerel E."/>
            <person name="Navarro A."/>
            <person name="Kuhl H."/>
            <person name="Gase K."/>
            <person name="Ling Z."/>
            <person name="Zhou W."/>
            <person name="Kreitzer C."/>
            <person name="Stanke M."/>
            <person name="Tang H."/>
            <person name="Lyons E."/>
            <person name="Pandey P."/>
            <person name="Pandey S.P."/>
            <person name="Timmermann B."/>
            <person name="Baldwin I.T."/>
        </authorList>
    </citation>
    <scope>NUCLEOTIDE SEQUENCE [LARGE SCALE GENOMIC DNA]</scope>
    <source>
        <strain evidence="13">UT</strain>
    </source>
</reference>
<dbReference type="InterPro" id="IPR007863">
    <property type="entry name" value="Peptidase_M16_C"/>
</dbReference>
<evidence type="ECO:0000256" key="8">
    <source>
        <dbReference type="RuleBase" id="RU004447"/>
    </source>
</evidence>
<dbReference type="InterPro" id="IPR032632">
    <property type="entry name" value="Peptidase_M16_M"/>
</dbReference>
<evidence type="ECO:0000313" key="13">
    <source>
        <dbReference type="EMBL" id="OIT38116.1"/>
    </source>
</evidence>
<feature type="domain" description="Peptidase M16 C-terminal" evidence="10">
    <location>
        <begin position="195"/>
        <end position="372"/>
    </location>
</feature>
<proteinExistence type="inferred from homology"/>
<dbReference type="SMR" id="A0A314L925"/>
<dbReference type="PANTHER" id="PTHR43690:SF29">
    <property type="entry name" value="INSULIN-DEGRADING ENZYME-LIKE 1, PEROXISOMAL"/>
    <property type="match status" value="1"/>
</dbReference>
<dbReference type="FunFam" id="3.30.830.10:FF:000028">
    <property type="entry name" value="Insulin-degrading enzyme-like 1 peroxisomal"/>
    <property type="match status" value="1"/>
</dbReference>
<evidence type="ECO:0000259" key="12">
    <source>
        <dbReference type="Pfam" id="PF22456"/>
    </source>
</evidence>
<dbReference type="InterPro" id="IPR011765">
    <property type="entry name" value="Pept_M16_N"/>
</dbReference>
<dbReference type="FunFam" id="3.30.830.10:FF:000005">
    <property type="entry name" value="nardilysin isoform X1"/>
    <property type="match status" value="1"/>
</dbReference>
<dbReference type="Gramene" id="OIT38116">
    <property type="protein sequence ID" value="OIT38116"/>
    <property type="gene ID" value="A4A49_17321"/>
</dbReference>
<dbReference type="Pfam" id="PF05193">
    <property type="entry name" value="Peptidase_M16_C"/>
    <property type="match status" value="1"/>
</dbReference>
<dbReference type="Proteomes" id="UP000187609">
    <property type="component" value="Unassembled WGS sequence"/>
</dbReference>
<keyword evidence="3" id="KW-0645">Protease</keyword>
<name>A0A314L925_NICAT</name>
<dbReference type="GO" id="GO:0043171">
    <property type="term" value="P:peptide catabolic process"/>
    <property type="evidence" value="ECO:0007669"/>
    <property type="project" value="TreeGrafter"/>
</dbReference>
<dbReference type="GeneID" id="109239864"/>
<organism evidence="13 14">
    <name type="scientific">Nicotiana attenuata</name>
    <name type="common">Coyote tobacco</name>
    <dbReference type="NCBI Taxonomy" id="49451"/>
    <lineage>
        <taxon>Eukaryota</taxon>
        <taxon>Viridiplantae</taxon>
        <taxon>Streptophyta</taxon>
        <taxon>Embryophyta</taxon>
        <taxon>Tracheophyta</taxon>
        <taxon>Spermatophyta</taxon>
        <taxon>Magnoliopsida</taxon>
        <taxon>eudicotyledons</taxon>
        <taxon>Gunneridae</taxon>
        <taxon>Pentapetalae</taxon>
        <taxon>asterids</taxon>
        <taxon>lamiids</taxon>
        <taxon>Solanales</taxon>
        <taxon>Solanaceae</taxon>
        <taxon>Nicotianoideae</taxon>
        <taxon>Nicotianeae</taxon>
        <taxon>Nicotiana</taxon>
    </lineage>
</organism>
<dbReference type="InterPro" id="IPR050626">
    <property type="entry name" value="Peptidase_M16"/>
</dbReference>
<protein>
    <submittedName>
        <fullName evidence="13">Insulin-degrading enzyme-like 1, peroxisomal</fullName>
    </submittedName>
</protein>
<comment type="caution">
    <text evidence="13">The sequence shown here is derived from an EMBL/GenBank/DDBJ whole genome shotgun (WGS) entry which is preliminary data.</text>
</comment>
<feature type="domain" description="Peptidase M16 N-terminal" evidence="9">
    <location>
        <begin position="33"/>
        <end position="167"/>
    </location>
</feature>
<evidence type="ECO:0000256" key="5">
    <source>
        <dbReference type="ARBA" id="ARBA00022801"/>
    </source>
</evidence>